<dbReference type="GO" id="GO:0004190">
    <property type="term" value="F:aspartic-type endopeptidase activity"/>
    <property type="evidence" value="ECO:0007669"/>
    <property type="project" value="InterPro"/>
</dbReference>
<gene>
    <name evidence="1" type="ORF">HPLM_LOCUS1895</name>
</gene>
<sequence>MGTSDSRKTVANCPVYSRETTLTTGPQQAIVDTGSSLITAPMSVVQQMNQTCTLGFLGLDLPPPIGMSLMIKYYAMFE</sequence>
<dbReference type="OrthoDB" id="2747330at2759"/>
<proteinExistence type="predicted"/>
<dbReference type="AlphaFoldDB" id="A0A0N4VX77"/>
<evidence type="ECO:0000313" key="3">
    <source>
        <dbReference type="WBParaSite" id="HPLM_0000189701-mRNA-1"/>
    </source>
</evidence>
<evidence type="ECO:0000313" key="2">
    <source>
        <dbReference type="Proteomes" id="UP000268014"/>
    </source>
</evidence>
<protein>
    <submittedName>
        <fullName evidence="3">Peptidase A1 domain-containing protein</fullName>
    </submittedName>
</protein>
<dbReference type="EMBL" id="UZAF01003008">
    <property type="protein sequence ID" value="VDO11891.1"/>
    <property type="molecule type" value="Genomic_DNA"/>
</dbReference>
<dbReference type="PROSITE" id="PS00141">
    <property type="entry name" value="ASP_PROTEASE"/>
    <property type="match status" value="1"/>
</dbReference>
<name>A0A0N4VX77_HAEPC</name>
<evidence type="ECO:0000313" key="1">
    <source>
        <dbReference type="EMBL" id="VDO11891.1"/>
    </source>
</evidence>
<dbReference type="GO" id="GO:0006508">
    <property type="term" value="P:proteolysis"/>
    <property type="evidence" value="ECO:0007669"/>
    <property type="project" value="InterPro"/>
</dbReference>
<reference evidence="3" key="1">
    <citation type="submission" date="2017-02" db="UniProtKB">
        <authorList>
            <consortium name="WormBaseParasite"/>
        </authorList>
    </citation>
    <scope>IDENTIFICATION</scope>
</reference>
<dbReference type="WBParaSite" id="HPLM_0000189701-mRNA-1">
    <property type="protein sequence ID" value="HPLM_0000189701-mRNA-1"/>
    <property type="gene ID" value="HPLM_0000189701"/>
</dbReference>
<dbReference type="SUPFAM" id="SSF50630">
    <property type="entry name" value="Acid proteases"/>
    <property type="match status" value="1"/>
</dbReference>
<dbReference type="InterPro" id="IPR001969">
    <property type="entry name" value="Aspartic_peptidase_AS"/>
</dbReference>
<keyword evidence="2" id="KW-1185">Reference proteome</keyword>
<accession>A0A0N4VX77</accession>
<organism evidence="3">
    <name type="scientific">Haemonchus placei</name>
    <name type="common">Barber's pole worm</name>
    <dbReference type="NCBI Taxonomy" id="6290"/>
    <lineage>
        <taxon>Eukaryota</taxon>
        <taxon>Metazoa</taxon>
        <taxon>Ecdysozoa</taxon>
        <taxon>Nematoda</taxon>
        <taxon>Chromadorea</taxon>
        <taxon>Rhabditida</taxon>
        <taxon>Rhabditina</taxon>
        <taxon>Rhabditomorpha</taxon>
        <taxon>Strongyloidea</taxon>
        <taxon>Trichostrongylidae</taxon>
        <taxon>Haemonchus</taxon>
    </lineage>
</organism>
<reference evidence="1 2" key="2">
    <citation type="submission" date="2018-11" db="EMBL/GenBank/DDBJ databases">
        <authorList>
            <consortium name="Pathogen Informatics"/>
        </authorList>
    </citation>
    <scope>NUCLEOTIDE SEQUENCE [LARGE SCALE GENOMIC DNA]</scope>
    <source>
        <strain evidence="1 2">MHpl1</strain>
    </source>
</reference>
<dbReference type="Proteomes" id="UP000268014">
    <property type="component" value="Unassembled WGS sequence"/>
</dbReference>
<dbReference type="Gene3D" id="2.40.70.10">
    <property type="entry name" value="Acid Proteases"/>
    <property type="match status" value="1"/>
</dbReference>
<dbReference type="InterPro" id="IPR021109">
    <property type="entry name" value="Peptidase_aspartic_dom_sf"/>
</dbReference>